<evidence type="ECO:0000256" key="1">
    <source>
        <dbReference type="SAM" id="MobiDB-lite"/>
    </source>
</evidence>
<proteinExistence type="predicted"/>
<feature type="compositionally biased region" description="Basic and acidic residues" evidence="1">
    <location>
        <begin position="42"/>
        <end position="66"/>
    </location>
</feature>
<dbReference type="AlphaFoldDB" id="A0A7M2WS40"/>
<accession>A0A7M2WS40</accession>
<dbReference type="Proteomes" id="UP000593765">
    <property type="component" value="Chromosome"/>
</dbReference>
<dbReference type="EMBL" id="CP063458">
    <property type="protein sequence ID" value="QOV87992.1"/>
    <property type="molecule type" value="Genomic_DNA"/>
</dbReference>
<dbReference type="RefSeq" id="WP_206290953.1">
    <property type="nucleotide sequence ID" value="NZ_CP063458.1"/>
</dbReference>
<feature type="region of interest" description="Disordered" evidence="1">
    <location>
        <begin position="26"/>
        <end position="66"/>
    </location>
</feature>
<dbReference type="KEGG" id="hbs:IPV69_17180"/>
<evidence type="ECO:0000313" key="2">
    <source>
        <dbReference type="EMBL" id="QOV87992.1"/>
    </source>
</evidence>
<organism evidence="2 3">
    <name type="scientific">Humisphaera borealis</name>
    <dbReference type="NCBI Taxonomy" id="2807512"/>
    <lineage>
        <taxon>Bacteria</taxon>
        <taxon>Pseudomonadati</taxon>
        <taxon>Planctomycetota</taxon>
        <taxon>Phycisphaerae</taxon>
        <taxon>Tepidisphaerales</taxon>
        <taxon>Tepidisphaeraceae</taxon>
        <taxon>Humisphaera</taxon>
    </lineage>
</organism>
<keyword evidence="3" id="KW-1185">Reference proteome</keyword>
<dbReference type="PROSITE" id="PS51257">
    <property type="entry name" value="PROKAR_LIPOPROTEIN"/>
    <property type="match status" value="1"/>
</dbReference>
<name>A0A7M2WS40_9BACT</name>
<reference evidence="2 3" key="1">
    <citation type="submission" date="2020-10" db="EMBL/GenBank/DDBJ databases">
        <title>Wide distribution of Phycisphaera-like planctomycetes from WD2101 soil group in peatlands and genome analysis of the first cultivated representative.</title>
        <authorList>
            <person name="Dedysh S.N."/>
            <person name="Beletsky A.V."/>
            <person name="Ivanova A."/>
            <person name="Kulichevskaya I.S."/>
            <person name="Suzina N.E."/>
            <person name="Philippov D.A."/>
            <person name="Rakitin A.L."/>
            <person name="Mardanov A.V."/>
            <person name="Ravin N.V."/>
        </authorList>
    </citation>
    <scope>NUCLEOTIDE SEQUENCE [LARGE SCALE GENOMIC DNA]</scope>
    <source>
        <strain evidence="2 3">M1803</strain>
    </source>
</reference>
<evidence type="ECO:0000313" key="3">
    <source>
        <dbReference type="Proteomes" id="UP000593765"/>
    </source>
</evidence>
<protein>
    <submittedName>
        <fullName evidence="2">Uncharacterized protein</fullName>
    </submittedName>
</protein>
<sequence>MRKLFPFVLCGAFLAVPAISGCDRTVSKETETVKSTDGTSKTTEKKVTEQPDGTLKETTTEKKVEK</sequence>
<gene>
    <name evidence="2" type="ORF">IPV69_17180</name>
</gene>